<dbReference type="InterPro" id="IPR014043">
    <property type="entry name" value="Acyl_transferase_dom"/>
</dbReference>
<dbReference type="InterPro" id="IPR050091">
    <property type="entry name" value="PKS_NRPS_Biosynth_Enz"/>
</dbReference>
<dbReference type="SUPFAM" id="SSF53901">
    <property type="entry name" value="Thiolase-like"/>
    <property type="match status" value="1"/>
</dbReference>
<dbReference type="CDD" id="cd05274">
    <property type="entry name" value="KR_FAS_SDR_x"/>
    <property type="match status" value="1"/>
</dbReference>
<dbReference type="InterPro" id="IPR014031">
    <property type="entry name" value="Ketoacyl_synth_C"/>
</dbReference>
<comment type="caution">
    <text evidence="1">The sequence shown here is derived from an EMBL/GenBank/DDBJ whole genome shotgun (WGS) entry which is preliminary data.</text>
</comment>
<dbReference type="InterPro" id="IPR049900">
    <property type="entry name" value="PKS_mFAS_DH"/>
</dbReference>
<dbReference type="InterPro" id="IPR018201">
    <property type="entry name" value="Ketoacyl_synth_AS"/>
</dbReference>
<dbReference type="Pfam" id="PF14765">
    <property type="entry name" value="PS-DH"/>
    <property type="match status" value="1"/>
</dbReference>
<dbReference type="Pfam" id="PF00698">
    <property type="entry name" value="Acyl_transf_1"/>
    <property type="match status" value="1"/>
</dbReference>
<dbReference type="InterPro" id="IPR009081">
    <property type="entry name" value="PP-bd_ACP"/>
</dbReference>
<dbReference type="InterPro" id="IPR042104">
    <property type="entry name" value="PKS_dehydratase_sf"/>
</dbReference>
<dbReference type="SMART" id="SM00829">
    <property type="entry name" value="PKS_ER"/>
    <property type="match status" value="1"/>
</dbReference>
<dbReference type="PROSITE" id="PS52004">
    <property type="entry name" value="KS3_2"/>
    <property type="match status" value="1"/>
</dbReference>
<dbReference type="SUPFAM" id="SSF50129">
    <property type="entry name" value="GroES-like"/>
    <property type="match status" value="1"/>
</dbReference>
<dbReference type="CDD" id="cd05195">
    <property type="entry name" value="enoyl_red"/>
    <property type="match status" value="1"/>
</dbReference>
<dbReference type="InterPro" id="IPR032821">
    <property type="entry name" value="PKS_assoc"/>
</dbReference>
<dbReference type="SMART" id="SM00825">
    <property type="entry name" value="PKS_KS"/>
    <property type="match status" value="1"/>
</dbReference>
<gene>
    <name evidence="1" type="ORF">ABVT43_05815</name>
</gene>
<dbReference type="Gene3D" id="3.90.180.10">
    <property type="entry name" value="Medium-chain alcohol dehydrogenases, catalytic domain"/>
    <property type="match status" value="1"/>
</dbReference>
<dbReference type="Proteomes" id="UP001548189">
    <property type="component" value="Unassembled WGS sequence"/>
</dbReference>
<dbReference type="InterPro" id="IPR011032">
    <property type="entry name" value="GroES-like_sf"/>
</dbReference>
<dbReference type="Pfam" id="PF02801">
    <property type="entry name" value="Ketoacyl-synt_C"/>
    <property type="match status" value="1"/>
</dbReference>
<dbReference type="Pfam" id="PF21089">
    <property type="entry name" value="PKS_DH_N"/>
    <property type="match status" value="1"/>
</dbReference>
<dbReference type="PROSITE" id="PS52019">
    <property type="entry name" value="PKS_MFAS_DH"/>
    <property type="match status" value="1"/>
</dbReference>
<sequence length="2193" mass="242381">METIDNSTISAEKQQLNALLMEKYEPIAIIGIGLRLPGNNLTSDDFVQFLKNKGDGIVDIPVDRWNNKEFYQNSPERGKIKTNKGGYLNNITDFDAKFFNISPKEAHYIDPQQRIVLESSWEALENANVNIEALKGSDGGVFMGVSSIDYSLEVVSLPNDELAAPIGTGTSHSAVAGRISYFLGWKGPSVSVDTACSSSLVALHQATQALRRKECSIALCGGVNVIHHPRNLMIFSDANMLSADGRCKTFDDTADGYGRSEGCSVVVLKRLSDAMQDGDHIYATVRGSAVNQDGESGGLTVPNGIAQEFTMRNALKDAALFPEDIDFVEAHGTGTSLGDPIEVNAINNVFKQSHSKQNPLYISSVKGNIGHTEAAAGIVGVVKAALQLNHAEIYSHISMHTPSTHIPWQQYIVEVPLESKPMQPKVNRGLVNSFGFAGTLSSIVLEQAPKKRVDNNNQSAADNKQTTQYPTPIICVSAKSKAALSNQLSRLKNYMENNPTIDLSALAHATNQRTHFNQRLSYPVNVDALQSPEKNTEVLNWLSKQIEKLAEGKFQESSSPKVALLFTGQGSQYTGMGAELYLVSPIFRAAIDLCDRMFTPYLQTSIKAIMFGEDGEAAQKINQTLFTQTSLFTFEYAMSRYWFSLGIQPSCVIGHSIGEIVAACVAGMLSLENAIKLVANRAMLMQSVKAQGGMLAVKATESQLQNYLSDFPALGFAAINSPQQCVISGEITQLESLQSALESQSISCKKLEVSHAFHSQQMEVVYDEFYQAIKDIPFREAEITLISNLTGDAVTYEQVADPNYWVRHIGEAVRFADGIKAIEARGKHLCIEVGPSAALSRLGRQTVEGFYWVASTNQGSENRITIAKAVADCYQAGLNIDWQGYHHGLTYPTINLPYYAFNKQPYWLNINPTTRFRNQQQTSQLHPLLGEKIVAPDIATPLQMTTTSTSSNSLITFKSKISSQQPAYLFDHQVFGQVVFPGAGFVETLIAVEQELFGENGGDITQVQIHEPLYLTESLIEYTTTCQAQVDGGYQVTIHSQLLDEAASNTTIASQNDQVNHNEQRDSIRRLHITATLYPCEEQEPHQVKINRGDELVEYSQIKQQNNTLNSINADDIYPEFESIGLNYGDEFQRIIDIQTDKNEIAIAQLGYSKNNATYQINEFITPTLLDCTMQTITTVVKGNKTYLPVAFDKVSFFKKPRGLLTSYLKITEFNEHQVKADFVIRDQQRTVACVRGFTLQPVSHVNTATSARRFLHTVNWKKRSLFSQSEQTEIPAVIAINAPQAINQTVLANTQSKWQLITSETIAHHITPTTPPSTILFFWQSANTLEENYRALLSTIQYLQQDSLNKLQFRFWTVTQSAQLLPEDIQAIKANHTSNDKANSNKLDSLHAASVWGFVHTLINEYPRWQGKVIDMPAEETTDNFITQIDNEIILQKTNNDMFVAYRQGQRFIKKIQEVLVVKNIDEKNFELQITEYGLFENIKPIEVPLEAPQPGEVQIEIRSAGLNFKDVLNALGLLKKYADEHQIEYTPLPLGFEGSAVVVQCGANTTFQVGDEVMLSQLGCFKKRLNISQDYVVKKPARLTHAQAAGIPTAYITAYYSLHTLANIKAGDKVLIHSAAGGVGQAAVQIAKAAGAIIYATASPRKWPFLQSQGIEHIFSSRDLNFKQKILELTNNEGVDIVLNSLNKDFIPAGLDALGNGGRFVEIGKLDIWSNDQVKAYHDNIDYFNFDLSELPEQELNQLNKDILNQVAQQIEAGNYQPLPVNEFALDEVQEAFAILSRGANTGKLVINLTQQAPEATDITINANAYYIITGGFGALGQSLASKLIERGAQHIVLCGRNLPQESQLSQLRQNWPQHVTLYPVKTDISDADSVNNLFNLLANDTRPIGGVFHTAGVLADAPIKGQTLTSIETVFAPKITGTDLLLAALNKYQSDAFFVGFSSIAAMLGSMSQANYAAANAYIDYRLAVENATGQRRCLSINWGPWAEIGMAAELTEAQIKGIEEKGIFMLKPKDGLRLLMRSLSSQFAQLAICEFDWDLQTASSNEVNSYFSDLSFGGGSQKKTTINLDELTTANSAERHDKILEFVRASIAGVLHFEDIEDVSRDAKIADLGLDSLVAVELKNTLEANLRVPLMTSLIFDYPTIPLLVEHLLNELWSDKKPVEKNSDIDTVTQLSDDELDKELASLME</sequence>
<protein>
    <submittedName>
        <fullName evidence="1">SDR family NAD(P)-dependent oxidoreductase</fullName>
    </submittedName>
</protein>
<dbReference type="InterPro" id="IPR036291">
    <property type="entry name" value="NAD(P)-bd_dom_sf"/>
</dbReference>
<dbReference type="Pfam" id="PF08240">
    <property type="entry name" value="ADH_N"/>
    <property type="match status" value="1"/>
</dbReference>
<dbReference type="CDD" id="cd00833">
    <property type="entry name" value="PKS"/>
    <property type="match status" value="1"/>
</dbReference>
<dbReference type="InterPro" id="IPR049552">
    <property type="entry name" value="PKS_DH_N"/>
</dbReference>
<dbReference type="Gene3D" id="3.30.70.3290">
    <property type="match status" value="1"/>
</dbReference>
<dbReference type="InterPro" id="IPR020841">
    <property type="entry name" value="PKS_Beta-ketoAc_synthase_dom"/>
</dbReference>
<dbReference type="SUPFAM" id="SSF52151">
    <property type="entry name" value="FabD/lysophospholipase-like"/>
    <property type="match status" value="1"/>
</dbReference>
<dbReference type="InterPro" id="IPR016035">
    <property type="entry name" value="Acyl_Trfase/lysoPLipase"/>
</dbReference>
<name>A0ABV2BRS5_9GAMM</name>
<dbReference type="Pfam" id="PF00109">
    <property type="entry name" value="ketoacyl-synt"/>
    <property type="match status" value="1"/>
</dbReference>
<dbReference type="Pfam" id="PF08659">
    <property type="entry name" value="KR"/>
    <property type="match status" value="1"/>
</dbReference>
<dbReference type="InterPro" id="IPR016036">
    <property type="entry name" value="Malonyl_transacylase_ACP-bd"/>
</dbReference>
<dbReference type="InterPro" id="IPR002364">
    <property type="entry name" value="Quin_OxRdtase/zeta-crystal_CS"/>
</dbReference>
<dbReference type="InterPro" id="IPR049551">
    <property type="entry name" value="PKS_DH_C"/>
</dbReference>
<dbReference type="SMART" id="SM00826">
    <property type="entry name" value="PKS_DH"/>
    <property type="match status" value="1"/>
</dbReference>
<dbReference type="InterPro" id="IPR057326">
    <property type="entry name" value="KR_dom"/>
</dbReference>
<dbReference type="PROSITE" id="PS00606">
    <property type="entry name" value="KS3_1"/>
    <property type="match status" value="1"/>
</dbReference>
<dbReference type="SUPFAM" id="SSF55048">
    <property type="entry name" value="Probable ACP-binding domain of malonyl-CoA ACP transacylase"/>
    <property type="match status" value="1"/>
</dbReference>
<dbReference type="InterPro" id="IPR020843">
    <property type="entry name" value="ER"/>
</dbReference>
<dbReference type="Gene3D" id="3.10.129.110">
    <property type="entry name" value="Polyketide synthase dehydratase"/>
    <property type="match status" value="1"/>
</dbReference>
<dbReference type="EMBL" id="JBEVCJ010000005">
    <property type="protein sequence ID" value="MET1254637.1"/>
    <property type="molecule type" value="Genomic_DNA"/>
</dbReference>
<dbReference type="SMART" id="SM00823">
    <property type="entry name" value="PKS_PP"/>
    <property type="match status" value="1"/>
</dbReference>
<dbReference type="PROSITE" id="PS01162">
    <property type="entry name" value="QOR_ZETA_CRYSTAL"/>
    <property type="match status" value="1"/>
</dbReference>
<dbReference type="InterPro" id="IPR016039">
    <property type="entry name" value="Thiolase-like"/>
</dbReference>
<evidence type="ECO:0000313" key="1">
    <source>
        <dbReference type="EMBL" id="MET1254637.1"/>
    </source>
</evidence>
<organism evidence="1 2">
    <name type="scientific">Aliikangiella maris</name>
    <dbReference type="NCBI Taxonomy" id="3162458"/>
    <lineage>
        <taxon>Bacteria</taxon>
        <taxon>Pseudomonadati</taxon>
        <taxon>Pseudomonadota</taxon>
        <taxon>Gammaproteobacteria</taxon>
        <taxon>Oceanospirillales</taxon>
        <taxon>Pleioneaceae</taxon>
        <taxon>Aliikangiella</taxon>
    </lineage>
</organism>
<reference evidence="1 2" key="1">
    <citation type="submission" date="2024-06" db="EMBL/GenBank/DDBJ databases">
        <authorList>
            <person name="Li F."/>
        </authorList>
    </citation>
    <scope>NUCLEOTIDE SEQUENCE [LARGE SCALE GENOMIC DNA]</scope>
    <source>
        <strain evidence="1 2">GXAS 311</strain>
    </source>
</reference>
<dbReference type="SUPFAM" id="SSF47336">
    <property type="entry name" value="ACP-like"/>
    <property type="match status" value="1"/>
</dbReference>
<dbReference type="SMART" id="SM00827">
    <property type="entry name" value="PKS_AT"/>
    <property type="match status" value="1"/>
</dbReference>
<accession>A0ABV2BRS5</accession>
<dbReference type="InterPro" id="IPR014030">
    <property type="entry name" value="Ketoacyl_synth_N"/>
</dbReference>
<dbReference type="SMART" id="SM01294">
    <property type="entry name" value="PKS_PP_betabranch"/>
    <property type="match status" value="1"/>
</dbReference>
<dbReference type="Pfam" id="PF00550">
    <property type="entry name" value="PP-binding"/>
    <property type="match status" value="1"/>
</dbReference>
<dbReference type="Pfam" id="PF13602">
    <property type="entry name" value="ADH_zinc_N_2"/>
    <property type="match status" value="1"/>
</dbReference>
<dbReference type="PANTHER" id="PTHR43775:SF37">
    <property type="entry name" value="SI:DKEY-61P9.11"/>
    <property type="match status" value="1"/>
</dbReference>
<dbReference type="InterPro" id="IPR013968">
    <property type="entry name" value="PKS_KR"/>
</dbReference>
<keyword evidence="2" id="KW-1185">Reference proteome</keyword>
<dbReference type="InterPro" id="IPR013154">
    <property type="entry name" value="ADH-like_N"/>
</dbReference>
<dbReference type="PROSITE" id="PS50075">
    <property type="entry name" value="CARRIER"/>
    <property type="match status" value="1"/>
</dbReference>
<dbReference type="Gene3D" id="3.40.47.10">
    <property type="match status" value="1"/>
</dbReference>
<evidence type="ECO:0000313" key="2">
    <source>
        <dbReference type="Proteomes" id="UP001548189"/>
    </source>
</evidence>
<dbReference type="Gene3D" id="3.40.50.720">
    <property type="entry name" value="NAD(P)-binding Rossmann-like Domain"/>
    <property type="match status" value="3"/>
</dbReference>
<dbReference type="InterPro" id="IPR020806">
    <property type="entry name" value="PKS_PP-bd"/>
</dbReference>
<dbReference type="Gene3D" id="1.10.1200.10">
    <property type="entry name" value="ACP-like"/>
    <property type="match status" value="1"/>
</dbReference>
<dbReference type="InterPro" id="IPR020807">
    <property type="entry name" value="PKS_DH"/>
</dbReference>
<dbReference type="Gene3D" id="3.40.366.10">
    <property type="entry name" value="Malonyl-Coenzyme A Acyl Carrier Protein, domain 2"/>
    <property type="match status" value="1"/>
</dbReference>
<dbReference type="InterPro" id="IPR001227">
    <property type="entry name" value="Ac_transferase_dom_sf"/>
</dbReference>
<dbReference type="PANTHER" id="PTHR43775">
    <property type="entry name" value="FATTY ACID SYNTHASE"/>
    <property type="match status" value="1"/>
</dbReference>
<dbReference type="Gene3D" id="3.30.70.250">
    <property type="entry name" value="Malonyl-CoA ACP transacylase, ACP-binding"/>
    <property type="match status" value="1"/>
</dbReference>
<dbReference type="InterPro" id="IPR036736">
    <property type="entry name" value="ACP-like_sf"/>
</dbReference>
<dbReference type="SMART" id="SM00822">
    <property type="entry name" value="PKS_KR"/>
    <property type="match status" value="1"/>
</dbReference>
<proteinExistence type="predicted"/>
<dbReference type="Pfam" id="PF16197">
    <property type="entry name" value="KAsynt_C_assoc"/>
    <property type="match status" value="1"/>
</dbReference>
<dbReference type="SUPFAM" id="SSF51735">
    <property type="entry name" value="NAD(P)-binding Rossmann-fold domains"/>
    <property type="match status" value="3"/>
</dbReference>